<keyword evidence="1" id="KW-0808">Transferase</keyword>
<dbReference type="InterPro" id="IPR029063">
    <property type="entry name" value="SAM-dependent_MTases_sf"/>
</dbReference>
<dbReference type="PANTHER" id="PTHR43861">
    <property type="entry name" value="TRANS-ACONITATE 2-METHYLTRANSFERASE-RELATED"/>
    <property type="match status" value="1"/>
</dbReference>
<name>A0A1I3MF19_9FLAO</name>
<sequence length="243" mass="28136">MNKNDKKWYASWFDSPFYHILYKDRDHTEAEHFMTSLTEYLNLPEEGKILDLACGKGRHALYLNSIGYNVTGADLSENSINHAKQFENDTLHFKVHNMCEPFGETFDAVFNLFTSFGYFENESDNLATIKAIKANLNDSGFGVIDFMNTEFIIDNLVPENVKTVEGIDFLQKRRVENGYIIKDISFTADGEEYQFQERVKAFSLADFEALFEQAGVYLLDIFGDYKLNKFHKKTSDRLIMIIK</sequence>
<dbReference type="CDD" id="cd02440">
    <property type="entry name" value="AdoMet_MTases"/>
    <property type="match status" value="1"/>
</dbReference>
<dbReference type="AlphaFoldDB" id="A0A1I3MF19"/>
<dbReference type="GO" id="GO:0008168">
    <property type="term" value="F:methyltransferase activity"/>
    <property type="evidence" value="ECO:0007669"/>
    <property type="project" value="UniProtKB-KW"/>
</dbReference>
<dbReference type="GO" id="GO:0032259">
    <property type="term" value="P:methylation"/>
    <property type="evidence" value="ECO:0007669"/>
    <property type="project" value="UniProtKB-KW"/>
</dbReference>
<evidence type="ECO:0000313" key="2">
    <source>
        <dbReference type="Proteomes" id="UP000199559"/>
    </source>
</evidence>
<evidence type="ECO:0000313" key="1">
    <source>
        <dbReference type="EMBL" id="SFI95542.1"/>
    </source>
</evidence>
<dbReference type="EMBL" id="FORM01000003">
    <property type="protein sequence ID" value="SFI95542.1"/>
    <property type="molecule type" value="Genomic_DNA"/>
</dbReference>
<dbReference type="Gene3D" id="3.40.50.150">
    <property type="entry name" value="Vaccinia Virus protein VP39"/>
    <property type="match status" value="1"/>
</dbReference>
<gene>
    <name evidence="1" type="ORF">SAMN05443431_103132</name>
</gene>
<dbReference type="SUPFAM" id="SSF53335">
    <property type="entry name" value="S-adenosyl-L-methionine-dependent methyltransferases"/>
    <property type="match status" value="1"/>
</dbReference>
<accession>A0A1I3MF19</accession>
<reference evidence="2" key="1">
    <citation type="submission" date="2016-10" db="EMBL/GenBank/DDBJ databases">
        <authorList>
            <person name="Varghese N."/>
            <person name="Submissions S."/>
        </authorList>
    </citation>
    <scope>NUCLEOTIDE SEQUENCE [LARGE SCALE GENOMIC DNA]</scope>
    <source>
        <strain evidence="2">DSM 28881</strain>
    </source>
</reference>
<dbReference type="Gene3D" id="2.20.25.110">
    <property type="entry name" value="S-adenosyl-L-methionine-dependent methyltransferases"/>
    <property type="match status" value="1"/>
</dbReference>
<dbReference type="RefSeq" id="WP_090838608.1">
    <property type="nucleotide sequence ID" value="NZ_FORM01000003.1"/>
</dbReference>
<dbReference type="Pfam" id="PF13489">
    <property type="entry name" value="Methyltransf_23"/>
    <property type="match status" value="1"/>
</dbReference>
<keyword evidence="1" id="KW-0489">Methyltransferase</keyword>
<dbReference type="Proteomes" id="UP000199559">
    <property type="component" value="Unassembled WGS sequence"/>
</dbReference>
<proteinExistence type="predicted"/>
<organism evidence="1 2">
    <name type="scientific">Olleya namhaensis</name>
    <dbReference type="NCBI Taxonomy" id="1144750"/>
    <lineage>
        <taxon>Bacteria</taxon>
        <taxon>Pseudomonadati</taxon>
        <taxon>Bacteroidota</taxon>
        <taxon>Flavobacteriia</taxon>
        <taxon>Flavobacteriales</taxon>
        <taxon>Flavobacteriaceae</taxon>
    </lineage>
</organism>
<dbReference type="STRING" id="1144750.SAMN05443431_103132"/>
<keyword evidence="2" id="KW-1185">Reference proteome</keyword>
<protein>
    <submittedName>
        <fullName evidence="1">Methyltransferase domain-containing protein</fullName>
    </submittedName>
</protein>